<dbReference type="EMBL" id="JAAMOB010000022">
    <property type="protein sequence ID" value="KAF4098015.1"/>
    <property type="molecule type" value="Genomic_DNA"/>
</dbReference>
<protein>
    <submittedName>
        <fullName evidence="1">Uncharacterized protein</fullName>
    </submittedName>
</protein>
<reference evidence="1 2" key="1">
    <citation type="submission" date="2020-04" db="EMBL/GenBank/DDBJ databases">
        <title>Chromosome-level genome assembly of a cyprinid fish Onychostoma macrolepis by integration of Nanopore Sequencing, Bionano and Hi-C technology.</title>
        <authorList>
            <person name="Wang D."/>
        </authorList>
    </citation>
    <scope>NUCLEOTIDE SEQUENCE [LARGE SCALE GENOMIC DNA]</scope>
    <source>
        <strain evidence="1">SWU-2019</strain>
        <tissue evidence="1">Muscle</tissue>
    </source>
</reference>
<evidence type="ECO:0000313" key="2">
    <source>
        <dbReference type="Proteomes" id="UP000579812"/>
    </source>
</evidence>
<sequence length="101" mass="11827">MKWCMEEHQEDIKCKFVRDIGPAGCWIQSHRELFCGEVTGPAFLQMDSKTQLHVIKDYLEGESDEARDVFLFIFEYPEELDTFISNCLDEQGLKVHAMFCE</sequence>
<keyword evidence="2" id="KW-1185">Reference proteome</keyword>
<evidence type="ECO:0000313" key="1">
    <source>
        <dbReference type="EMBL" id="KAF4098015.1"/>
    </source>
</evidence>
<dbReference type="Proteomes" id="UP000579812">
    <property type="component" value="Unassembled WGS sequence"/>
</dbReference>
<name>A0A7J6BUN1_9TELE</name>
<accession>A0A7J6BUN1</accession>
<dbReference type="AlphaFoldDB" id="A0A7J6BUN1"/>
<organism evidence="1 2">
    <name type="scientific">Onychostoma macrolepis</name>
    <dbReference type="NCBI Taxonomy" id="369639"/>
    <lineage>
        <taxon>Eukaryota</taxon>
        <taxon>Metazoa</taxon>
        <taxon>Chordata</taxon>
        <taxon>Craniata</taxon>
        <taxon>Vertebrata</taxon>
        <taxon>Euteleostomi</taxon>
        <taxon>Actinopterygii</taxon>
        <taxon>Neopterygii</taxon>
        <taxon>Teleostei</taxon>
        <taxon>Ostariophysi</taxon>
        <taxon>Cypriniformes</taxon>
        <taxon>Cyprinidae</taxon>
        <taxon>Acrossocheilinae</taxon>
        <taxon>Onychostoma</taxon>
    </lineage>
</organism>
<comment type="caution">
    <text evidence="1">The sequence shown here is derived from an EMBL/GenBank/DDBJ whole genome shotgun (WGS) entry which is preliminary data.</text>
</comment>
<proteinExistence type="predicted"/>
<gene>
    <name evidence="1" type="ORF">G5714_022023</name>
</gene>